<evidence type="ECO:0000313" key="12">
    <source>
        <dbReference type="EnsemblMetazoa" id="XP_020891972.1"/>
    </source>
</evidence>
<feature type="compositionally biased region" description="Low complexity" evidence="11">
    <location>
        <begin position="273"/>
        <end position="285"/>
    </location>
</feature>
<comment type="subcellular location">
    <subcellularLocation>
        <location evidence="1">Cytoplasm</location>
        <location evidence="1">Cytoskeleton</location>
        <location evidence="1">Cilium basal body</location>
    </subcellularLocation>
    <subcellularLocation>
        <location evidence="2">Cytoplasm</location>
        <location evidence="2">Cytoskeleton</location>
        <location evidence="2">Microtubule organizing center</location>
        <location evidence="2">Centrosome</location>
    </subcellularLocation>
</comment>
<dbReference type="InterPro" id="IPR026742">
    <property type="entry name" value="Centrosomal_kizuma"/>
</dbReference>
<protein>
    <recommendedName>
        <fullName evidence="4">Centrosomal protein kizuna</fullName>
    </recommendedName>
    <alternativeName>
        <fullName evidence="9">Polo-like kinase 1 substrate 1</fullName>
    </alternativeName>
</protein>
<feature type="compositionally biased region" description="Acidic residues" evidence="11">
    <location>
        <begin position="1113"/>
        <end position="1123"/>
    </location>
</feature>
<feature type="coiled-coil region" evidence="10">
    <location>
        <begin position="24"/>
        <end position="87"/>
    </location>
</feature>
<proteinExistence type="inferred from homology"/>
<feature type="compositionally biased region" description="Basic and acidic residues" evidence="11">
    <location>
        <begin position="484"/>
        <end position="520"/>
    </location>
</feature>
<dbReference type="OrthoDB" id="5978119at2759"/>
<dbReference type="AlphaFoldDB" id="A0A913WP63"/>
<feature type="region of interest" description="Disordered" evidence="11">
    <location>
        <begin position="872"/>
        <end position="920"/>
    </location>
</feature>
<comment type="function">
    <text evidence="8">Centrosomal protein required for establishing a robust mitotic centrosome architecture that can endure the forces that converge on the centrosomes during spindle formation. Required for stabilizing the expanded pericentriolar material around the centriole.</text>
</comment>
<dbReference type="PANTHER" id="PTHR16299">
    <property type="entry name" value="CENTROSOMAL PROTEIN KIZUNA"/>
    <property type="match status" value="1"/>
</dbReference>
<evidence type="ECO:0000256" key="1">
    <source>
        <dbReference type="ARBA" id="ARBA00004120"/>
    </source>
</evidence>
<keyword evidence="5" id="KW-0963">Cytoplasm</keyword>
<evidence type="ECO:0000256" key="10">
    <source>
        <dbReference type="SAM" id="Coils"/>
    </source>
</evidence>
<evidence type="ECO:0000256" key="11">
    <source>
        <dbReference type="SAM" id="MobiDB-lite"/>
    </source>
</evidence>
<feature type="compositionally biased region" description="Polar residues" evidence="11">
    <location>
        <begin position="258"/>
        <end position="272"/>
    </location>
</feature>
<feature type="region of interest" description="Disordered" evidence="11">
    <location>
        <begin position="220"/>
        <end position="596"/>
    </location>
</feature>
<feature type="compositionally biased region" description="Basic and acidic residues" evidence="11">
    <location>
        <begin position="324"/>
        <end position="337"/>
    </location>
</feature>
<evidence type="ECO:0000256" key="6">
    <source>
        <dbReference type="ARBA" id="ARBA00023212"/>
    </source>
</evidence>
<dbReference type="Proteomes" id="UP000887567">
    <property type="component" value="Unplaced"/>
</dbReference>
<sequence>MSDKRIEMYWKELCSQENSSKTRNKALLDDFDRIEQQSAALEAQTEKLKQLKDRYECYINSMYPRWLDELKRHKQRLQLDRDKTNLQESQPHEELRSNNVRFGSPLYTEQNQETFMASSLYDSQDTTQHAHDTYNQTSIPHGTGRVKTLDWDSYHRESSLDFYNFGQISSMRTPHGHFAPRNDYMRFSTPYNPAHNGPFDSRNGLNQSFDMMYGNTRNYHPRHPFMGSPIRHNGPASPGNGHGRSYYNEETHLRPDNSDISYQQPYTSADYYSQSRHQQHRPQQNHPHDRSRDRRPLQGDPPQDWRPYDNQSRDGRPQQGDPPQDWRPHDSQSRDGRPQLGDPPQDWRPYDSQSRDGRPQLGDPPQDWRSYDSQSRDGRPQQGDHSQDWYPLDRQSRDGYPQQKGPPHDCHPQDRQSRGGRQQQAEYGYTDDRHFQDQHEDTYKEPHKLNVSDPQKTEVRSPASAQHSPNEPPEKPLELAIDLNSKHEKPVENKIQDKEIPKEKASIHSSNTEKPEKLEQEEISASTESGLLLSDLQPRVSQQTAKQEMNLQDIDQKSTNSEKRDQPKNKKEDNKKSPKGSGRIKPDSDDLLDILSDGTLSSGDVSDSDLSHNYDNAYEPSLEIAMDGLTKNSNVIQIKQDSALLNKPNPDIIINEQSSKHINTQITENPSSNKQDGNKKSNIEDVGGDVLTPSPSNEEVSPSVSVKGSLSLLQVVDADVEASSSPETFYRAPRCSQEMKEDIIERAESGSSLENYDPSNLSMVLLDELPKITRASPSGGLVTSDNMGLAITEPQQLRNVIEPTLTPLWDGLVPHMVRLVEYNVMAVDEVSGLFAAALMALNSAYTNKFQALLAGLIRDSISTRAIQSPEEVINTGKDSEQKVLNDNHSVTSEESSTLGSTPPISGKQEMLPNEDPPASLHSLERTLSYEDDFEEEVDIPLTETAAYKKMMSGGDQQGKSKSREEDSEGDDDLERTLARSISPPIVSPRQRSPSPAKPTASDNSKTRRQKPKLNIFGGNDNLGLSYGTEDLGDSWGGSSGRLSSTGKSDVTDKTVSPPSSPDLEGGYIPTAMEDSQKKTDTAPPKPTTTRKPGFWNNSDTESEVDLQLSTGALDDDDDFDFYG</sequence>
<dbReference type="GeneID" id="110231303"/>
<dbReference type="KEGG" id="epa:110231303"/>
<feature type="compositionally biased region" description="Basic and acidic residues" evidence="11">
    <location>
        <begin position="406"/>
        <end position="417"/>
    </location>
</feature>
<keyword evidence="7" id="KW-0966">Cell projection</keyword>
<evidence type="ECO:0000256" key="4">
    <source>
        <dbReference type="ARBA" id="ARBA00013872"/>
    </source>
</evidence>
<dbReference type="RefSeq" id="XP_020891972.1">
    <property type="nucleotide sequence ID" value="XM_021036313.2"/>
</dbReference>
<evidence type="ECO:0000313" key="13">
    <source>
        <dbReference type="Proteomes" id="UP000887567"/>
    </source>
</evidence>
<evidence type="ECO:0000256" key="2">
    <source>
        <dbReference type="ARBA" id="ARBA00004300"/>
    </source>
</evidence>
<accession>A0A913WP63</accession>
<feature type="compositionally biased region" description="Basic and acidic residues" evidence="11">
    <location>
        <begin position="554"/>
        <end position="576"/>
    </location>
</feature>
<feature type="compositionally biased region" description="Low complexity" evidence="11">
    <location>
        <begin position="693"/>
        <end position="704"/>
    </location>
</feature>
<reference evidence="12" key="1">
    <citation type="submission" date="2022-11" db="UniProtKB">
        <authorList>
            <consortium name="EnsemblMetazoa"/>
        </authorList>
    </citation>
    <scope>IDENTIFICATION</scope>
</reference>
<evidence type="ECO:0000256" key="3">
    <source>
        <dbReference type="ARBA" id="ARBA00010767"/>
    </source>
</evidence>
<dbReference type="PANTHER" id="PTHR16299:SF2">
    <property type="entry name" value="CENTROSOMAL PROTEIN KIZUNA"/>
    <property type="match status" value="1"/>
</dbReference>
<evidence type="ECO:0000256" key="9">
    <source>
        <dbReference type="ARBA" id="ARBA00031153"/>
    </source>
</evidence>
<dbReference type="GO" id="GO:0007051">
    <property type="term" value="P:spindle organization"/>
    <property type="evidence" value="ECO:0007669"/>
    <property type="project" value="InterPro"/>
</dbReference>
<feature type="region of interest" description="Disordered" evidence="11">
    <location>
        <begin position="666"/>
        <end position="704"/>
    </location>
</feature>
<organism evidence="12 13">
    <name type="scientific">Exaiptasia diaphana</name>
    <name type="common">Tropical sea anemone</name>
    <name type="synonym">Aiptasia pulchella</name>
    <dbReference type="NCBI Taxonomy" id="2652724"/>
    <lineage>
        <taxon>Eukaryota</taxon>
        <taxon>Metazoa</taxon>
        <taxon>Cnidaria</taxon>
        <taxon>Anthozoa</taxon>
        <taxon>Hexacorallia</taxon>
        <taxon>Actiniaria</taxon>
        <taxon>Aiptasiidae</taxon>
        <taxon>Exaiptasia</taxon>
    </lineage>
</organism>
<keyword evidence="13" id="KW-1185">Reference proteome</keyword>
<name>A0A913WP63_EXADI</name>
<feature type="compositionally biased region" description="Polar residues" evidence="11">
    <location>
        <begin position="666"/>
        <end position="675"/>
    </location>
</feature>
<feature type="compositionally biased region" description="Polar residues" evidence="11">
    <location>
        <begin position="886"/>
        <end position="903"/>
    </location>
</feature>
<evidence type="ECO:0000256" key="8">
    <source>
        <dbReference type="ARBA" id="ARBA00024919"/>
    </source>
</evidence>
<feature type="compositionally biased region" description="Basic and acidic residues" evidence="11">
    <location>
        <begin position="430"/>
        <end position="459"/>
    </location>
</feature>
<feature type="compositionally biased region" description="Polar residues" evidence="11">
    <location>
        <begin position="1040"/>
        <end position="1057"/>
    </location>
</feature>
<comment type="similarity">
    <text evidence="3">Belongs to the kizuna family.</text>
</comment>
<evidence type="ECO:0000256" key="5">
    <source>
        <dbReference type="ARBA" id="ARBA00022490"/>
    </source>
</evidence>
<dbReference type="GO" id="GO:0005813">
    <property type="term" value="C:centrosome"/>
    <property type="evidence" value="ECO:0007669"/>
    <property type="project" value="UniProtKB-SubCell"/>
</dbReference>
<keyword evidence="10" id="KW-0175">Coiled coil</keyword>
<feature type="region of interest" description="Disordered" evidence="11">
    <location>
        <begin position="950"/>
        <end position="1123"/>
    </location>
</feature>
<keyword evidence="6" id="KW-0206">Cytoskeleton</keyword>
<feature type="compositionally biased region" description="Basic and acidic residues" evidence="11">
    <location>
        <begin position="247"/>
        <end position="257"/>
    </location>
</feature>
<evidence type="ECO:0000256" key="7">
    <source>
        <dbReference type="ARBA" id="ARBA00023273"/>
    </source>
</evidence>
<feature type="compositionally biased region" description="Basic and acidic residues" evidence="11">
    <location>
        <begin position="286"/>
        <end position="297"/>
    </location>
</feature>
<feature type="compositionally biased region" description="Polar residues" evidence="11">
    <location>
        <begin position="539"/>
        <end position="550"/>
    </location>
</feature>
<dbReference type="EnsemblMetazoa" id="XM_021036313.2">
    <property type="protein sequence ID" value="XP_020891972.1"/>
    <property type="gene ID" value="LOC110231303"/>
</dbReference>